<dbReference type="PANTHER" id="PTHR43143:SF4">
    <property type="entry name" value="CALCINEURIN-LIKE PHOSPHOESTERASE DOMAIN-CONTAINING PROTEIN"/>
    <property type="match status" value="1"/>
</dbReference>
<evidence type="ECO:0000259" key="2">
    <source>
        <dbReference type="Pfam" id="PF00149"/>
    </source>
</evidence>
<dbReference type="InterPro" id="IPR029052">
    <property type="entry name" value="Metallo-depent_PP-like"/>
</dbReference>
<dbReference type="InterPro" id="IPR004843">
    <property type="entry name" value="Calcineurin-like_PHP"/>
</dbReference>
<proteinExistence type="predicted"/>
<dbReference type="PANTHER" id="PTHR43143">
    <property type="entry name" value="METALLOPHOSPHOESTERASE, CALCINEURIN SUPERFAMILY"/>
    <property type="match status" value="1"/>
</dbReference>
<evidence type="ECO:0000313" key="4">
    <source>
        <dbReference type="Proteomes" id="UP000232323"/>
    </source>
</evidence>
<feature type="region of interest" description="Disordered" evidence="1">
    <location>
        <begin position="363"/>
        <end position="385"/>
    </location>
</feature>
<evidence type="ECO:0000313" key="3">
    <source>
        <dbReference type="EMBL" id="GAX76356.1"/>
    </source>
</evidence>
<feature type="domain" description="Calcineurin-like phosphoesterase" evidence="2">
    <location>
        <begin position="53"/>
        <end position="221"/>
    </location>
</feature>
<sequence length="505" mass="56566">MNALIRGARPTSICCKNFRSTGRLQTSSCSVSVHPSRMDDFNFRGKTSSIVSVMGDLHLAPEQMHLFHQAQAQLLKAMADKDGKVIEGARVVQLGDLGHSKHGSGGKACFEFAKSFLEGFGIPYVLVLGNHDLEGEEYETDEENLEAWQTVFGQQHHWCAELGPALLIGLSTTRYRSNTNSHHEVYVDDHQFAWLESTLETSAERPVIIFTHAPPIGCGLKVLQNVHVKNRCAWLNHSDRPERFIQLVRKHPNIKLWFSDEFEVISCHFHLSHNYRDSISVVHQTAFVQTGVIGKCNRDGNRHSRVLQVDHEGYEVLTMDHEVGALRLDLKGSWRLSDRPRPQLPPDDELLCDPSAGWLCDRGSSDSSVEGGDEDGNSLLSDGQAGSMLGKDNEYVKWYRVGLRSILAIQDDLLVEYDIDTASPIGLVCKFPEGCELRLFNKEGQPATNKDGSDVASVTVVNMNSIPQVFNRNEEDRFYQIYQPNKWQARKKTLAAAVPSAESRI</sequence>
<gene>
    <name evidence="3" type="ORF">CEUSTIGMA_g3802.t1</name>
</gene>
<dbReference type="OrthoDB" id="10260867at2759"/>
<evidence type="ECO:0000256" key="1">
    <source>
        <dbReference type="SAM" id="MobiDB-lite"/>
    </source>
</evidence>
<protein>
    <recommendedName>
        <fullName evidence="2">Calcineurin-like phosphoesterase domain-containing protein</fullName>
    </recommendedName>
</protein>
<dbReference type="Gene3D" id="3.60.21.10">
    <property type="match status" value="1"/>
</dbReference>
<reference evidence="3 4" key="1">
    <citation type="submission" date="2017-08" db="EMBL/GenBank/DDBJ databases">
        <title>Acidophilic green algal genome provides insights into adaptation to an acidic environment.</title>
        <authorList>
            <person name="Hirooka S."/>
            <person name="Hirose Y."/>
            <person name="Kanesaki Y."/>
            <person name="Higuchi S."/>
            <person name="Fujiwara T."/>
            <person name="Onuma R."/>
            <person name="Era A."/>
            <person name="Ohbayashi R."/>
            <person name="Uzuka A."/>
            <person name="Nozaki H."/>
            <person name="Yoshikawa H."/>
            <person name="Miyagishima S.Y."/>
        </authorList>
    </citation>
    <scope>NUCLEOTIDE SEQUENCE [LARGE SCALE GENOMIC DNA]</scope>
    <source>
        <strain evidence="3 4">NIES-2499</strain>
    </source>
</reference>
<name>A0A250WZY1_9CHLO</name>
<keyword evidence="4" id="KW-1185">Reference proteome</keyword>
<dbReference type="AlphaFoldDB" id="A0A250WZY1"/>
<accession>A0A250WZY1</accession>
<dbReference type="GO" id="GO:0016787">
    <property type="term" value="F:hydrolase activity"/>
    <property type="evidence" value="ECO:0007669"/>
    <property type="project" value="InterPro"/>
</dbReference>
<dbReference type="Pfam" id="PF00149">
    <property type="entry name" value="Metallophos"/>
    <property type="match status" value="1"/>
</dbReference>
<dbReference type="SUPFAM" id="SSF56300">
    <property type="entry name" value="Metallo-dependent phosphatases"/>
    <property type="match status" value="1"/>
</dbReference>
<dbReference type="EMBL" id="BEGY01000017">
    <property type="protein sequence ID" value="GAX76356.1"/>
    <property type="molecule type" value="Genomic_DNA"/>
</dbReference>
<dbReference type="InterPro" id="IPR051918">
    <property type="entry name" value="STPP_CPPED1"/>
</dbReference>
<organism evidence="3 4">
    <name type="scientific">Chlamydomonas eustigma</name>
    <dbReference type="NCBI Taxonomy" id="1157962"/>
    <lineage>
        <taxon>Eukaryota</taxon>
        <taxon>Viridiplantae</taxon>
        <taxon>Chlorophyta</taxon>
        <taxon>core chlorophytes</taxon>
        <taxon>Chlorophyceae</taxon>
        <taxon>CS clade</taxon>
        <taxon>Chlamydomonadales</taxon>
        <taxon>Chlamydomonadaceae</taxon>
        <taxon>Chlamydomonas</taxon>
    </lineage>
</organism>
<comment type="caution">
    <text evidence="3">The sequence shown here is derived from an EMBL/GenBank/DDBJ whole genome shotgun (WGS) entry which is preliminary data.</text>
</comment>
<dbReference type="Proteomes" id="UP000232323">
    <property type="component" value="Unassembled WGS sequence"/>
</dbReference>